<name>A0A286T7G1_9BURK</name>
<gene>
    <name evidence="1" type="ORF">BCCH1_00790</name>
</gene>
<protein>
    <submittedName>
        <fullName evidence="1">Uncharacterized protein</fullName>
    </submittedName>
</protein>
<dbReference type="AlphaFoldDB" id="A0A286T7G1"/>
<organism evidence="1">
    <name type="scientific">Burkholderia contaminans</name>
    <dbReference type="NCBI Taxonomy" id="488447"/>
    <lineage>
        <taxon>Bacteria</taxon>
        <taxon>Pseudomonadati</taxon>
        <taxon>Pseudomonadota</taxon>
        <taxon>Betaproteobacteria</taxon>
        <taxon>Burkholderiales</taxon>
        <taxon>Burkholderiaceae</taxon>
        <taxon>Burkholderia</taxon>
        <taxon>Burkholderia cepacia complex</taxon>
    </lineage>
</organism>
<accession>A0A286T7G1</accession>
<evidence type="ECO:0000313" key="1">
    <source>
        <dbReference type="EMBL" id="BBA37669.1"/>
    </source>
</evidence>
<dbReference type="OrthoDB" id="9096196at2"/>
<proteinExistence type="predicted"/>
<reference evidence="1" key="1">
    <citation type="journal article" date="2016" name="Biosci. Biotechnol. Biochem.">
        <title>Bioconversion of AHX to AOH by resting cells of Burkholderia contaminans CH-1.</title>
        <authorList>
            <person name="Choi J.H."/>
            <person name="Kikuchi A."/>
            <person name="Pumkaeo P."/>
            <person name="Hirai H."/>
            <person name="Tokuyama S."/>
            <person name="Kawagishi H."/>
        </authorList>
    </citation>
    <scope>NUCLEOTIDE SEQUENCE</scope>
    <source>
        <strain evidence="1">CH-1</strain>
    </source>
</reference>
<sequence>MRVAPAVRPPLQVTTTPWEMIDGKIDGEYEMMSQGAVVYSMTYTNARTGKKTDFA</sequence>
<dbReference type="EMBL" id="AP018357">
    <property type="protein sequence ID" value="BBA37669.1"/>
    <property type="molecule type" value="Genomic_DNA"/>
</dbReference>
<reference evidence="1" key="2">
    <citation type="journal article" date="2017" name="Genome Announc.">
        <title>High-Quality Draft Genome Sequence of Burkholderia contaminans CH-1, a Gram-Negative Bacterium That Metabolizes 2-Azahypoxanthine, a Plant Growth-Regulating Compound.</title>
        <authorList>
            <person name="Choi J.-H."/>
            <person name="Sugiura H."/>
            <person name="Moriuchi R."/>
            <person name="Kawagishi H."/>
            <person name="Dohra H."/>
        </authorList>
    </citation>
    <scope>NUCLEOTIDE SEQUENCE</scope>
    <source>
        <strain evidence="1">CH-1</strain>
    </source>
</reference>